<dbReference type="PIRSF" id="PIRSF015380">
    <property type="entry name" value="Site-sp_rcmb"/>
    <property type="match status" value="1"/>
</dbReference>
<feature type="transmembrane region" description="Helical" evidence="1">
    <location>
        <begin position="603"/>
        <end position="633"/>
    </location>
</feature>
<feature type="transmembrane region" description="Helical" evidence="1">
    <location>
        <begin position="492"/>
        <end position="513"/>
    </location>
</feature>
<feature type="transmembrane region" description="Helical" evidence="1">
    <location>
        <begin position="381"/>
        <end position="401"/>
    </location>
</feature>
<proteinExistence type="predicted"/>
<sequence>MHIKFLDIFQSMQQQLEQPQAKLDENLLIELVNRIRPIDSKNTEEIEEKFQAFLQSLLITPNAVSTLQTFVLRVINRYKQTSLFSDTGILSLDGFWNQLNQRIGAHILPMIPDDKSLQELMRRVFHERSDRYWLDYLADEDWLRLFSVMNQGHSNQPEKTRIKDELIKALTILSYRVSGIALHPEFINAQPELMEYESPFLIQNREINEFIQEYKKRFNNVELVDSILPPDASQAMVMLEQCHDVVAKIRRSTKRIGVSVSLTYMLALLEQCLERIEILLNMIMDDDQLRYQSMGYFLVDITEALYSERSVRSLLATNSELLALQVTENASKTGEHYVSTDKQGFLAMYKAAAGAGVIIATMATLKILMARVTMAPLMQAFSYSMNYSLGFMLIHVLHFTVATKQPAMTAAALASTVQQRKGSKTAQIAELAALIVNIIRTQFVAILGNISIAIPVAALIALMWEFALHEPLMTHAKAAKTLHDLNPFTSLAIPHAAIAGVCLFLSGLLAGYFDNMAVYRKVGPRLKAHARLANLMGQERLNKFSEYMERNLGALGGNFIFGIMLGSMGTIGFILGIPLDIRHIAFASANFIQGLININGPDIGLVVVSFLGVLLIGLTNLFVSFSLTIIVALRARRVRFEQWKPLAKLVMTHFLTRPSDFFWPPKQSIEIDENHTSTKTQN</sequence>
<keyword evidence="3" id="KW-1185">Reference proteome</keyword>
<protein>
    <recommendedName>
        <fullName evidence="4">Site-specific recombinase</fullName>
    </recommendedName>
</protein>
<comment type="caution">
    <text evidence="2">The sequence shown here is derived from an EMBL/GenBank/DDBJ whole genome shotgun (WGS) entry which is preliminary data.</text>
</comment>
<dbReference type="EMBL" id="APPI01000016">
    <property type="protein sequence ID" value="ENV12992.1"/>
    <property type="molecule type" value="Genomic_DNA"/>
</dbReference>
<gene>
    <name evidence="2" type="ORF">F965_01657</name>
</gene>
<evidence type="ECO:0000313" key="3">
    <source>
        <dbReference type="Proteomes" id="UP000018438"/>
    </source>
</evidence>
<dbReference type="InterPro" id="IPR011385">
    <property type="entry name" value="Site-sp_rcmbase"/>
</dbReference>
<reference evidence="2 3" key="1">
    <citation type="submission" date="2013-02" db="EMBL/GenBank/DDBJ databases">
        <title>The Genome Sequence of Acinetobacter schindleri NIPH 900.</title>
        <authorList>
            <consortium name="The Broad Institute Genome Sequencing Platform"/>
            <consortium name="The Broad Institute Genome Sequencing Center for Infectious Disease"/>
            <person name="Cerqueira G."/>
            <person name="Feldgarden M."/>
            <person name="Courvalin P."/>
            <person name="Perichon B."/>
            <person name="Grillot-Courvalin C."/>
            <person name="Clermont D."/>
            <person name="Rocha E."/>
            <person name="Yoon E.-J."/>
            <person name="Nemec A."/>
            <person name="Walker B."/>
            <person name="Young S.K."/>
            <person name="Zeng Q."/>
            <person name="Gargeya S."/>
            <person name="Fitzgerald M."/>
            <person name="Haas B."/>
            <person name="Abouelleil A."/>
            <person name="Alvarado L."/>
            <person name="Arachchi H.M."/>
            <person name="Berlin A.M."/>
            <person name="Chapman S.B."/>
            <person name="Dewar J."/>
            <person name="Goldberg J."/>
            <person name="Griggs A."/>
            <person name="Gujja S."/>
            <person name="Hansen M."/>
            <person name="Howarth C."/>
            <person name="Imamovic A."/>
            <person name="Larimer J."/>
            <person name="McCowan C."/>
            <person name="Murphy C."/>
            <person name="Neiman D."/>
            <person name="Pearson M."/>
            <person name="Priest M."/>
            <person name="Roberts A."/>
            <person name="Saif S."/>
            <person name="Shea T."/>
            <person name="Sisk P."/>
            <person name="Sykes S."/>
            <person name="Wortman J."/>
            <person name="Nusbaum C."/>
            <person name="Birren B."/>
        </authorList>
    </citation>
    <scope>NUCLEOTIDE SEQUENCE [LARGE SCALE GENOMIC DNA]</scope>
    <source>
        <strain evidence="2 3">NIPH 900</strain>
    </source>
</reference>
<keyword evidence="1" id="KW-0472">Membrane</keyword>
<organism evidence="2 3">
    <name type="scientific">Acinetobacter schindleri NIPH 900</name>
    <dbReference type="NCBI Taxonomy" id="1217675"/>
    <lineage>
        <taxon>Bacteria</taxon>
        <taxon>Pseudomonadati</taxon>
        <taxon>Pseudomonadota</taxon>
        <taxon>Gammaproteobacteria</taxon>
        <taxon>Moraxellales</taxon>
        <taxon>Moraxellaceae</taxon>
        <taxon>Acinetobacter</taxon>
    </lineage>
</organism>
<dbReference type="HOGENOM" id="CLU_023672_0_0_6"/>
<evidence type="ECO:0008006" key="4">
    <source>
        <dbReference type="Google" id="ProtNLM"/>
    </source>
</evidence>
<accession>N8WLQ0</accession>
<dbReference type="Proteomes" id="UP000018438">
    <property type="component" value="Unassembled WGS sequence"/>
</dbReference>
<name>N8WLQ0_9GAMM</name>
<feature type="transmembrane region" description="Helical" evidence="1">
    <location>
        <begin position="552"/>
        <end position="577"/>
    </location>
</feature>
<dbReference type="Pfam" id="PF10136">
    <property type="entry name" value="SpecificRecomb"/>
    <property type="match status" value="1"/>
</dbReference>
<evidence type="ECO:0000256" key="1">
    <source>
        <dbReference type="SAM" id="Phobius"/>
    </source>
</evidence>
<dbReference type="PATRIC" id="fig|1217675.3.peg.1597"/>
<keyword evidence="1" id="KW-0812">Transmembrane</keyword>
<feature type="transmembrane region" description="Helical" evidence="1">
    <location>
        <begin position="443"/>
        <end position="464"/>
    </location>
</feature>
<evidence type="ECO:0000313" key="2">
    <source>
        <dbReference type="EMBL" id="ENV12992.1"/>
    </source>
</evidence>
<dbReference type="RefSeq" id="WP_004814856.1">
    <property type="nucleotide sequence ID" value="NZ_KB849452.1"/>
</dbReference>
<keyword evidence="1" id="KW-1133">Transmembrane helix</keyword>
<dbReference type="AlphaFoldDB" id="N8WLQ0"/>